<dbReference type="NCBIfam" id="TIGR00043">
    <property type="entry name" value="rRNA maturation RNase YbeY"/>
    <property type="match status" value="1"/>
</dbReference>
<dbReference type="Pfam" id="PF02130">
    <property type="entry name" value="YbeY"/>
    <property type="match status" value="1"/>
</dbReference>
<keyword evidence="2 9" id="KW-0690">Ribosome biogenesis</keyword>
<dbReference type="SUPFAM" id="SSF55486">
    <property type="entry name" value="Metalloproteases ('zincins'), catalytic domain"/>
    <property type="match status" value="1"/>
</dbReference>
<feature type="binding site" evidence="9">
    <location>
        <position position="120"/>
    </location>
    <ligand>
        <name>Zn(2+)</name>
        <dbReference type="ChEBI" id="CHEBI:29105"/>
        <note>catalytic</note>
    </ligand>
</feature>
<comment type="caution">
    <text evidence="11">The sequence shown here is derived from an EMBL/GenBank/DDBJ whole genome shotgun (WGS) entry which is preliminary data.</text>
</comment>
<keyword evidence="9" id="KW-0963">Cytoplasm</keyword>
<dbReference type="GO" id="GO:0004521">
    <property type="term" value="F:RNA endonuclease activity"/>
    <property type="evidence" value="ECO:0007669"/>
    <property type="project" value="UniProtKB-UniRule"/>
</dbReference>
<comment type="similarity">
    <text evidence="1 9">Belongs to the endoribonuclease YbeY family.</text>
</comment>
<gene>
    <name evidence="9 11" type="primary">ybeY</name>
    <name evidence="11" type="ORF">IV501_03030</name>
</gene>
<keyword evidence="12" id="KW-1185">Reference proteome</keyword>
<comment type="subcellular location">
    <subcellularLocation>
        <location evidence="9">Cytoplasm</location>
    </subcellularLocation>
</comment>
<evidence type="ECO:0000256" key="6">
    <source>
        <dbReference type="ARBA" id="ARBA00022759"/>
    </source>
</evidence>
<dbReference type="InterPro" id="IPR002036">
    <property type="entry name" value="YbeY"/>
</dbReference>
<keyword evidence="6 9" id="KW-0255">Endonuclease</keyword>
<keyword evidence="5 9" id="KW-0479">Metal-binding</keyword>
<evidence type="ECO:0000256" key="5">
    <source>
        <dbReference type="ARBA" id="ARBA00022723"/>
    </source>
</evidence>
<dbReference type="GO" id="GO:0008270">
    <property type="term" value="F:zinc ion binding"/>
    <property type="evidence" value="ECO:0007669"/>
    <property type="project" value="UniProtKB-UniRule"/>
</dbReference>
<dbReference type="AlphaFoldDB" id="A0A934SJS5"/>
<dbReference type="Gene3D" id="3.40.390.30">
    <property type="entry name" value="Metalloproteases ('zincins'), catalytic domain"/>
    <property type="match status" value="1"/>
</dbReference>
<dbReference type="EMBL" id="JAEPES010000001">
    <property type="protein sequence ID" value="MBK4346600.1"/>
    <property type="molecule type" value="Genomic_DNA"/>
</dbReference>
<dbReference type="PROSITE" id="PS01306">
    <property type="entry name" value="UPF0054"/>
    <property type="match status" value="1"/>
</dbReference>
<name>A0A934SJS5_9MICO</name>
<evidence type="ECO:0000256" key="9">
    <source>
        <dbReference type="HAMAP-Rule" id="MF_00009"/>
    </source>
</evidence>
<dbReference type="InterPro" id="IPR020549">
    <property type="entry name" value="YbeY_CS"/>
</dbReference>
<protein>
    <recommendedName>
        <fullName evidence="9">Endoribonuclease YbeY</fullName>
        <ecNumber evidence="9">3.1.-.-</ecNumber>
    </recommendedName>
</protein>
<evidence type="ECO:0000256" key="4">
    <source>
        <dbReference type="ARBA" id="ARBA00022722"/>
    </source>
</evidence>
<sequence>MTIEINNESTIPVDEAALLRLAAFALDSLHVHRDAELAIVLVDEGAMEQLHLQWMDEPGPTDVLSFPMDELRPGTEDAITPAGLLGDIVLCPQVAIVQAEAAGHSPLDEMLLLTTHGILHLLGFDHAEPDEEKEMFGLQKEILTAFARSDGSDAERWTFPRLTSEQSASEQSTE</sequence>
<dbReference type="PANTHER" id="PTHR46986:SF1">
    <property type="entry name" value="ENDORIBONUCLEASE YBEY, CHLOROPLASTIC"/>
    <property type="match status" value="1"/>
</dbReference>
<feature type="binding site" evidence="9">
    <location>
        <position position="116"/>
    </location>
    <ligand>
        <name>Zn(2+)</name>
        <dbReference type="ChEBI" id="CHEBI:29105"/>
        <note>catalytic</note>
    </ligand>
</feature>
<evidence type="ECO:0000313" key="12">
    <source>
        <dbReference type="Proteomes" id="UP000636458"/>
    </source>
</evidence>
<dbReference type="EC" id="3.1.-.-" evidence="9"/>
<dbReference type="InterPro" id="IPR023091">
    <property type="entry name" value="MetalPrtase_cat_dom_sf_prd"/>
</dbReference>
<comment type="cofactor">
    <cofactor evidence="9">
        <name>Zn(2+)</name>
        <dbReference type="ChEBI" id="CHEBI:29105"/>
    </cofactor>
    <text evidence="9">Binds 1 zinc ion.</text>
</comment>
<keyword evidence="7 9" id="KW-0378">Hydrolase</keyword>
<dbReference type="HAMAP" id="MF_00009">
    <property type="entry name" value="Endoribonucl_YbeY"/>
    <property type="match status" value="1"/>
</dbReference>
<evidence type="ECO:0000256" key="8">
    <source>
        <dbReference type="ARBA" id="ARBA00022833"/>
    </source>
</evidence>
<evidence type="ECO:0000256" key="10">
    <source>
        <dbReference type="SAM" id="MobiDB-lite"/>
    </source>
</evidence>
<keyword evidence="4 9" id="KW-0540">Nuclease</keyword>
<evidence type="ECO:0000256" key="7">
    <source>
        <dbReference type="ARBA" id="ARBA00022801"/>
    </source>
</evidence>
<feature type="compositionally biased region" description="Low complexity" evidence="10">
    <location>
        <begin position="163"/>
        <end position="174"/>
    </location>
</feature>
<evidence type="ECO:0000256" key="2">
    <source>
        <dbReference type="ARBA" id="ARBA00022517"/>
    </source>
</evidence>
<feature type="binding site" evidence="9">
    <location>
        <position position="126"/>
    </location>
    <ligand>
        <name>Zn(2+)</name>
        <dbReference type="ChEBI" id="CHEBI:29105"/>
        <note>catalytic</note>
    </ligand>
</feature>
<dbReference type="GO" id="GO:0006364">
    <property type="term" value="P:rRNA processing"/>
    <property type="evidence" value="ECO:0007669"/>
    <property type="project" value="UniProtKB-UniRule"/>
</dbReference>
<dbReference type="GO" id="GO:0005737">
    <property type="term" value="C:cytoplasm"/>
    <property type="evidence" value="ECO:0007669"/>
    <property type="project" value="UniProtKB-SubCell"/>
</dbReference>
<feature type="region of interest" description="Disordered" evidence="10">
    <location>
        <begin position="150"/>
        <end position="174"/>
    </location>
</feature>
<keyword evidence="8 9" id="KW-0862">Zinc</keyword>
<dbReference type="Proteomes" id="UP000636458">
    <property type="component" value="Unassembled WGS sequence"/>
</dbReference>
<evidence type="ECO:0000256" key="3">
    <source>
        <dbReference type="ARBA" id="ARBA00022552"/>
    </source>
</evidence>
<dbReference type="PANTHER" id="PTHR46986">
    <property type="entry name" value="ENDORIBONUCLEASE YBEY, CHLOROPLASTIC"/>
    <property type="match status" value="1"/>
</dbReference>
<proteinExistence type="inferred from homology"/>
<organism evidence="11 12">
    <name type="scientific">Lacisediminihabitans changchengi</name>
    <dbReference type="NCBI Taxonomy" id="2787634"/>
    <lineage>
        <taxon>Bacteria</taxon>
        <taxon>Bacillati</taxon>
        <taxon>Actinomycetota</taxon>
        <taxon>Actinomycetes</taxon>
        <taxon>Micrococcales</taxon>
        <taxon>Microbacteriaceae</taxon>
        <taxon>Lacisediminihabitans</taxon>
    </lineage>
</organism>
<reference evidence="11" key="1">
    <citation type="submission" date="2021-01" db="EMBL/GenBank/DDBJ databases">
        <title>Lacisediminihabitans sp. nov. strain G11-30, isolated from Antarctic Soil.</title>
        <authorList>
            <person name="Li J."/>
        </authorList>
    </citation>
    <scope>NUCLEOTIDE SEQUENCE</scope>
    <source>
        <strain evidence="11">G11-30</strain>
    </source>
</reference>
<evidence type="ECO:0000313" key="11">
    <source>
        <dbReference type="EMBL" id="MBK4346600.1"/>
    </source>
</evidence>
<comment type="function">
    <text evidence="9">Single strand-specific metallo-endoribonuclease involved in late-stage 70S ribosome quality control and in maturation of the 3' terminus of the 16S rRNA.</text>
</comment>
<keyword evidence="3 9" id="KW-0698">rRNA processing</keyword>
<accession>A0A934SJS5</accession>
<dbReference type="GO" id="GO:0004222">
    <property type="term" value="F:metalloendopeptidase activity"/>
    <property type="evidence" value="ECO:0007669"/>
    <property type="project" value="InterPro"/>
</dbReference>
<evidence type="ECO:0000256" key="1">
    <source>
        <dbReference type="ARBA" id="ARBA00010875"/>
    </source>
</evidence>